<dbReference type="PANTHER" id="PTHR48021:SF1">
    <property type="entry name" value="GH07001P-RELATED"/>
    <property type="match status" value="1"/>
</dbReference>
<dbReference type="SUPFAM" id="SSF103473">
    <property type="entry name" value="MFS general substrate transporter"/>
    <property type="match status" value="1"/>
</dbReference>
<accession>A0A0A9XTS6</accession>
<feature type="non-terminal residue" evidence="8">
    <location>
        <position position="1"/>
    </location>
</feature>
<feature type="chain" id="PRO_5002070302" evidence="6">
    <location>
        <begin position="22"/>
        <end position="160"/>
    </location>
</feature>
<dbReference type="GO" id="GO:0022857">
    <property type="term" value="F:transmembrane transporter activity"/>
    <property type="evidence" value="ECO:0007669"/>
    <property type="project" value="InterPro"/>
</dbReference>
<evidence type="ECO:0000256" key="4">
    <source>
        <dbReference type="ARBA" id="ARBA00023136"/>
    </source>
</evidence>
<evidence type="ECO:0000256" key="3">
    <source>
        <dbReference type="ARBA" id="ARBA00022989"/>
    </source>
</evidence>
<reference evidence="8" key="1">
    <citation type="journal article" date="2014" name="PLoS ONE">
        <title>Transcriptome-Based Identification of ABC Transporters in the Western Tarnished Plant Bug Lygus hesperus.</title>
        <authorList>
            <person name="Hull J.J."/>
            <person name="Chaney K."/>
            <person name="Geib S.M."/>
            <person name="Fabrick J.A."/>
            <person name="Brent C.S."/>
            <person name="Walsh D."/>
            <person name="Lavine L.C."/>
        </authorList>
    </citation>
    <scope>NUCLEOTIDE SEQUENCE</scope>
</reference>
<keyword evidence="2 5" id="KW-0812">Transmembrane</keyword>
<sequence length="160" mass="17161">KGNARALIIVLVLVMSQRLSGISAVMAYSAITLPNEKIWGLTPDGCVIVYGVSWLIIVVLVVFLVDRFGRIPLLLVSSTGCAVSMLAASIWYALNSPNDFVYPWIPFLAFFFYGVSFMLGLGPLPTTVQGEMLPPKLKAVASGISAMVATGSSAFMMGMY</sequence>
<dbReference type="Gene3D" id="1.20.1250.20">
    <property type="entry name" value="MFS general substrate transporter like domains"/>
    <property type="match status" value="1"/>
</dbReference>
<keyword evidence="3 5" id="KW-1133">Transmembrane helix</keyword>
<dbReference type="Pfam" id="PF00083">
    <property type="entry name" value="Sugar_tr"/>
    <property type="match status" value="1"/>
</dbReference>
<dbReference type="AlphaFoldDB" id="A0A0A9XTS6"/>
<dbReference type="InterPro" id="IPR036259">
    <property type="entry name" value="MFS_trans_sf"/>
</dbReference>
<evidence type="ECO:0000313" key="8">
    <source>
        <dbReference type="EMBL" id="JAG20545.1"/>
    </source>
</evidence>
<dbReference type="PROSITE" id="PS50850">
    <property type="entry name" value="MFS"/>
    <property type="match status" value="1"/>
</dbReference>
<comment type="subcellular location">
    <subcellularLocation>
        <location evidence="1">Membrane</location>
        <topology evidence="1">Multi-pass membrane protein</topology>
    </subcellularLocation>
</comment>
<evidence type="ECO:0000259" key="7">
    <source>
        <dbReference type="PROSITE" id="PS50850"/>
    </source>
</evidence>
<name>A0A0A9XTS6_LYGHE</name>
<keyword evidence="6" id="KW-0732">Signal</keyword>
<evidence type="ECO:0000256" key="5">
    <source>
        <dbReference type="SAM" id="Phobius"/>
    </source>
</evidence>
<feature type="transmembrane region" description="Helical" evidence="5">
    <location>
        <begin position="100"/>
        <end position="119"/>
    </location>
</feature>
<feature type="domain" description="Major facilitator superfamily (MFS) profile" evidence="7">
    <location>
        <begin position="1"/>
        <end position="160"/>
    </location>
</feature>
<feature type="transmembrane region" description="Helical" evidence="5">
    <location>
        <begin position="47"/>
        <end position="65"/>
    </location>
</feature>
<dbReference type="InterPro" id="IPR005828">
    <property type="entry name" value="MFS_sugar_transport-like"/>
</dbReference>
<proteinExistence type="predicted"/>
<dbReference type="EMBL" id="GBHO01023059">
    <property type="protein sequence ID" value="JAG20545.1"/>
    <property type="molecule type" value="Transcribed_RNA"/>
</dbReference>
<organism evidence="8">
    <name type="scientific">Lygus hesperus</name>
    <name type="common">Western plant bug</name>
    <dbReference type="NCBI Taxonomy" id="30085"/>
    <lineage>
        <taxon>Eukaryota</taxon>
        <taxon>Metazoa</taxon>
        <taxon>Ecdysozoa</taxon>
        <taxon>Arthropoda</taxon>
        <taxon>Hexapoda</taxon>
        <taxon>Insecta</taxon>
        <taxon>Pterygota</taxon>
        <taxon>Neoptera</taxon>
        <taxon>Paraneoptera</taxon>
        <taxon>Hemiptera</taxon>
        <taxon>Heteroptera</taxon>
        <taxon>Panheteroptera</taxon>
        <taxon>Cimicomorpha</taxon>
        <taxon>Miridae</taxon>
        <taxon>Mirini</taxon>
        <taxon>Lygus</taxon>
    </lineage>
</organism>
<keyword evidence="4 5" id="KW-0472">Membrane</keyword>
<feature type="transmembrane region" description="Helical" evidence="5">
    <location>
        <begin position="72"/>
        <end position="94"/>
    </location>
</feature>
<feature type="signal peptide" evidence="6">
    <location>
        <begin position="1"/>
        <end position="21"/>
    </location>
</feature>
<dbReference type="InterPro" id="IPR020846">
    <property type="entry name" value="MFS_dom"/>
</dbReference>
<feature type="transmembrane region" description="Helical" evidence="5">
    <location>
        <begin position="139"/>
        <end position="159"/>
    </location>
</feature>
<dbReference type="PANTHER" id="PTHR48021">
    <property type="match status" value="1"/>
</dbReference>
<evidence type="ECO:0000256" key="1">
    <source>
        <dbReference type="ARBA" id="ARBA00004141"/>
    </source>
</evidence>
<evidence type="ECO:0000256" key="2">
    <source>
        <dbReference type="ARBA" id="ARBA00022692"/>
    </source>
</evidence>
<gene>
    <name evidence="8" type="primary">Tret1_164</name>
    <name evidence="8" type="ORF">CM83_1719</name>
</gene>
<dbReference type="GO" id="GO:0016020">
    <property type="term" value="C:membrane"/>
    <property type="evidence" value="ECO:0007669"/>
    <property type="project" value="UniProtKB-SubCell"/>
</dbReference>
<protein>
    <submittedName>
        <fullName evidence="8">Facilitated trehalose transporter Tret1</fullName>
    </submittedName>
</protein>
<reference evidence="8" key="2">
    <citation type="submission" date="2014-07" db="EMBL/GenBank/DDBJ databases">
        <authorList>
            <person name="Hull J."/>
        </authorList>
    </citation>
    <scope>NUCLEOTIDE SEQUENCE</scope>
</reference>
<dbReference type="InterPro" id="IPR050549">
    <property type="entry name" value="MFS_Trehalose_Transporter"/>
</dbReference>
<feature type="non-terminal residue" evidence="8">
    <location>
        <position position="160"/>
    </location>
</feature>
<evidence type="ECO:0000256" key="6">
    <source>
        <dbReference type="SAM" id="SignalP"/>
    </source>
</evidence>